<dbReference type="InterPro" id="IPR007208">
    <property type="entry name" value="MrpF/PhaF-like"/>
</dbReference>
<evidence type="ECO:0000256" key="8">
    <source>
        <dbReference type="SAM" id="Phobius"/>
    </source>
</evidence>
<dbReference type="RefSeq" id="WP_073048996.1">
    <property type="nucleotide sequence ID" value="NZ_FQZL01000009.1"/>
</dbReference>
<dbReference type="GO" id="GO:0015385">
    <property type="term" value="F:sodium:proton antiporter activity"/>
    <property type="evidence" value="ECO:0007669"/>
    <property type="project" value="TreeGrafter"/>
</dbReference>
<accession>A0A1M6FTX0</accession>
<feature type="transmembrane region" description="Helical" evidence="8">
    <location>
        <begin position="33"/>
        <end position="53"/>
    </location>
</feature>
<organism evidence="9 10">
    <name type="scientific">Dethiosulfatibacter aminovorans DSM 17477</name>
    <dbReference type="NCBI Taxonomy" id="1121476"/>
    <lineage>
        <taxon>Bacteria</taxon>
        <taxon>Bacillati</taxon>
        <taxon>Bacillota</taxon>
        <taxon>Tissierellia</taxon>
        <taxon>Dethiosulfatibacter</taxon>
    </lineage>
</organism>
<reference evidence="9 10" key="1">
    <citation type="submission" date="2016-11" db="EMBL/GenBank/DDBJ databases">
        <authorList>
            <person name="Jaros S."/>
            <person name="Januszkiewicz K."/>
            <person name="Wedrychowicz H."/>
        </authorList>
    </citation>
    <scope>NUCLEOTIDE SEQUENCE [LARGE SCALE GENOMIC DNA]</scope>
    <source>
        <strain evidence="9 10">DSM 17477</strain>
    </source>
</reference>
<dbReference type="AlphaFoldDB" id="A0A1M6FTX0"/>
<evidence type="ECO:0000256" key="7">
    <source>
        <dbReference type="ARBA" id="ARBA00023136"/>
    </source>
</evidence>
<keyword evidence="10" id="KW-1185">Reference proteome</keyword>
<comment type="similarity">
    <text evidence="2">Belongs to the CPA3 antiporters (TC 2.A.63) subunit F family.</text>
</comment>
<proteinExistence type="inferred from homology"/>
<keyword evidence="6 8" id="KW-1133">Transmembrane helix</keyword>
<dbReference type="GO" id="GO:0005886">
    <property type="term" value="C:plasma membrane"/>
    <property type="evidence" value="ECO:0007669"/>
    <property type="project" value="UniProtKB-SubCell"/>
</dbReference>
<dbReference type="PANTHER" id="PTHR34702">
    <property type="entry name" value="NA(+)/H(+) ANTIPORTER SUBUNIT F1"/>
    <property type="match status" value="1"/>
</dbReference>
<dbReference type="STRING" id="1121476.SAMN02745751_01536"/>
<evidence type="ECO:0000313" key="10">
    <source>
        <dbReference type="Proteomes" id="UP000184052"/>
    </source>
</evidence>
<evidence type="ECO:0000256" key="4">
    <source>
        <dbReference type="ARBA" id="ARBA00022475"/>
    </source>
</evidence>
<dbReference type="Pfam" id="PF04066">
    <property type="entry name" value="MrpF_PhaF"/>
    <property type="match status" value="1"/>
</dbReference>
<dbReference type="Proteomes" id="UP000184052">
    <property type="component" value="Unassembled WGS sequence"/>
</dbReference>
<dbReference type="PANTHER" id="PTHR34702:SF1">
    <property type="entry name" value="NA(+)_H(+) ANTIPORTER SUBUNIT F"/>
    <property type="match status" value="1"/>
</dbReference>
<evidence type="ECO:0000256" key="1">
    <source>
        <dbReference type="ARBA" id="ARBA00004651"/>
    </source>
</evidence>
<dbReference type="EMBL" id="FQZL01000009">
    <property type="protein sequence ID" value="SHJ01069.1"/>
    <property type="molecule type" value="Genomic_DNA"/>
</dbReference>
<keyword evidence="3" id="KW-0813">Transport</keyword>
<feature type="transmembrane region" description="Helical" evidence="8">
    <location>
        <begin position="6"/>
        <end position="24"/>
    </location>
</feature>
<protein>
    <submittedName>
        <fullName evidence="9">Multisubunit sodium/proton antiporter, MrpF subunit</fullName>
    </submittedName>
</protein>
<evidence type="ECO:0000256" key="5">
    <source>
        <dbReference type="ARBA" id="ARBA00022692"/>
    </source>
</evidence>
<comment type="subcellular location">
    <subcellularLocation>
        <location evidence="1">Cell membrane</location>
        <topology evidence="1">Multi-pass membrane protein</topology>
    </subcellularLocation>
</comment>
<keyword evidence="5 8" id="KW-0812">Transmembrane</keyword>
<keyword evidence="7 8" id="KW-0472">Membrane</keyword>
<sequence>MISLLNFTILILSTTIFLCVYRAIKGPTISDRIIAINLVGTKVISIIIIVSFIFHESYFIDVALVYALISFSASIIISKTIKEQ</sequence>
<dbReference type="OrthoDB" id="9799958at2"/>
<gene>
    <name evidence="9" type="ORF">SAMN02745751_01536</name>
</gene>
<evidence type="ECO:0000256" key="3">
    <source>
        <dbReference type="ARBA" id="ARBA00022448"/>
    </source>
</evidence>
<name>A0A1M6FTX0_9FIRM</name>
<evidence type="ECO:0000256" key="2">
    <source>
        <dbReference type="ARBA" id="ARBA00009212"/>
    </source>
</evidence>
<feature type="transmembrane region" description="Helical" evidence="8">
    <location>
        <begin position="59"/>
        <end position="78"/>
    </location>
</feature>
<evidence type="ECO:0000256" key="6">
    <source>
        <dbReference type="ARBA" id="ARBA00022989"/>
    </source>
</evidence>
<keyword evidence="4" id="KW-1003">Cell membrane</keyword>
<evidence type="ECO:0000313" key="9">
    <source>
        <dbReference type="EMBL" id="SHJ01069.1"/>
    </source>
</evidence>